<organism evidence="1 2">
    <name type="scientific">Lutimaribacter pacificus</name>
    <dbReference type="NCBI Taxonomy" id="391948"/>
    <lineage>
        <taxon>Bacteria</taxon>
        <taxon>Pseudomonadati</taxon>
        <taxon>Pseudomonadota</taxon>
        <taxon>Alphaproteobacteria</taxon>
        <taxon>Rhodobacterales</taxon>
        <taxon>Roseobacteraceae</taxon>
        <taxon>Lutimaribacter</taxon>
    </lineage>
</organism>
<name>A0A1H0CZ45_9RHOB</name>
<accession>A0A1H0CZ45</accession>
<gene>
    <name evidence="1" type="ORF">SAMN05444142_10189</name>
</gene>
<dbReference type="RefSeq" id="WP_149786993.1">
    <property type="nucleotide sequence ID" value="NZ_FNIO01000001.1"/>
</dbReference>
<keyword evidence="2" id="KW-1185">Reference proteome</keyword>
<protein>
    <submittedName>
        <fullName evidence="1">Uncharacterized protein</fullName>
    </submittedName>
</protein>
<dbReference type="OrthoDB" id="7868749at2"/>
<evidence type="ECO:0000313" key="2">
    <source>
        <dbReference type="Proteomes" id="UP000324252"/>
    </source>
</evidence>
<evidence type="ECO:0000313" key="1">
    <source>
        <dbReference type="EMBL" id="SHJ38962.1"/>
    </source>
</evidence>
<reference evidence="1 2" key="1">
    <citation type="submission" date="2016-11" db="EMBL/GenBank/DDBJ databases">
        <authorList>
            <person name="Varghese N."/>
            <person name="Submissions S."/>
        </authorList>
    </citation>
    <scope>NUCLEOTIDE SEQUENCE [LARGE SCALE GENOMIC DNA]</scope>
    <source>
        <strain evidence="1 2">DSM 29620</strain>
    </source>
</reference>
<dbReference type="EMBL" id="FQZZ01000001">
    <property type="protein sequence ID" value="SHJ38962.1"/>
    <property type="molecule type" value="Genomic_DNA"/>
</dbReference>
<dbReference type="AlphaFoldDB" id="A0A1H0CZ45"/>
<proteinExistence type="predicted"/>
<dbReference type="Proteomes" id="UP000324252">
    <property type="component" value="Unassembled WGS sequence"/>
</dbReference>
<sequence>MRGKLRFGLVLAILLGGVALVTAPGQGAGELKLRAALERELARADPDSAGGPLGKVALAACKLDPDSCYSLMRDQIETHYEHRMVYSVFTVEGFGKTATCYGAFTRYVCPGGVVDIGG</sequence>